<dbReference type="SUPFAM" id="SSF88723">
    <property type="entry name" value="PIN domain-like"/>
    <property type="match status" value="1"/>
</dbReference>
<proteinExistence type="predicted"/>
<dbReference type="Proteomes" id="UP000238071">
    <property type="component" value="Unassembled WGS sequence"/>
</dbReference>
<organism evidence="1 2">
    <name type="scientific">Methylobacter tundripaludum</name>
    <dbReference type="NCBI Taxonomy" id="173365"/>
    <lineage>
        <taxon>Bacteria</taxon>
        <taxon>Pseudomonadati</taxon>
        <taxon>Pseudomonadota</taxon>
        <taxon>Gammaproteobacteria</taxon>
        <taxon>Methylococcales</taxon>
        <taxon>Methylococcaceae</taxon>
        <taxon>Methylobacter</taxon>
    </lineage>
</organism>
<accession>A0A2S6GVU4</accession>
<protein>
    <recommendedName>
        <fullName evidence="3">PIN domain nuclease of toxin-antitoxin system</fullName>
    </recommendedName>
</protein>
<dbReference type="InterPro" id="IPR052919">
    <property type="entry name" value="TA_system_RNase"/>
</dbReference>
<dbReference type="EMBL" id="PTIY01000010">
    <property type="protein sequence ID" value="PPK69327.1"/>
    <property type="molecule type" value="Genomic_DNA"/>
</dbReference>
<comment type="caution">
    <text evidence="1">The sequence shown here is derived from an EMBL/GenBank/DDBJ whole genome shotgun (WGS) entry which is preliminary data.</text>
</comment>
<evidence type="ECO:0008006" key="3">
    <source>
        <dbReference type="Google" id="ProtNLM"/>
    </source>
</evidence>
<gene>
    <name evidence="1" type="ORF">B0F88_110113</name>
</gene>
<dbReference type="PANTHER" id="PTHR36173:SF1">
    <property type="entry name" value="RIBONUCLEASE VAPC22"/>
    <property type="match status" value="1"/>
</dbReference>
<evidence type="ECO:0000313" key="1">
    <source>
        <dbReference type="EMBL" id="PPK69327.1"/>
    </source>
</evidence>
<evidence type="ECO:0000313" key="2">
    <source>
        <dbReference type="Proteomes" id="UP000238071"/>
    </source>
</evidence>
<name>A0A2S6GVU4_9GAMM</name>
<sequence>MLTIYDTNVLLFWADRQDRLTAVAQQALDSGRAEGNLACAAISFWEIALLFRKNRLVLPTQHTPSSYMEDIVESLGLNILPLTPAIAALAESG</sequence>
<keyword evidence="2" id="KW-1185">Reference proteome</keyword>
<reference evidence="1 2" key="1">
    <citation type="submission" date="2018-02" db="EMBL/GenBank/DDBJ databases">
        <title>Subsurface microbial communities from deep shales in Ohio and West Virginia, USA.</title>
        <authorList>
            <person name="Wrighton K."/>
        </authorList>
    </citation>
    <scope>NUCLEOTIDE SEQUENCE [LARGE SCALE GENOMIC DNA]</scope>
    <source>
        <strain evidence="1 2">OWC-G53F</strain>
    </source>
</reference>
<dbReference type="InterPro" id="IPR029060">
    <property type="entry name" value="PIN-like_dom_sf"/>
</dbReference>
<dbReference type="RefSeq" id="WP_219820852.1">
    <property type="nucleotide sequence ID" value="NZ_PTIY01000010.1"/>
</dbReference>
<dbReference type="AlphaFoldDB" id="A0A2S6GVU4"/>
<dbReference type="PANTHER" id="PTHR36173">
    <property type="entry name" value="RIBONUCLEASE VAPC16-RELATED"/>
    <property type="match status" value="1"/>
</dbReference>